<dbReference type="Gene3D" id="2.170.130.10">
    <property type="entry name" value="TonB-dependent receptor, plug domain"/>
    <property type="match status" value="1"/>
</dbReference>
<dbReference type="GO" id="GO:0009279">
    <property type="term" value="C:cell outer membrane"/>
    <property type="evidence" value="ECO:0007669"/>
    <property type="project" value="UniProtKB-SubCell"/>
</dbReference>
<accession>A0AAN4W002</accession>
<dbReference type="SUPFAM" id="SSF49464">
    <property type="entry name" value="Carboxypeptidase regulatory domain-like"/>
    <property type="match status" value="1"/>
</dbReference>
<dbReference type="InterPro" id="IPR036942">
    <property type="entry name" value="Beta-barrel_TonB_sf"/>
</dbReference>
<evidence type="ECO:0000256" key="2">
    <source>
        <dbReference type="ARBA" id="ARBA00022448"/>
    </source>
</evidence>
<dbReference type="InterPro" id="IPR039426">
    <property type="entry name" value="TonB-dep_rcpt-like"/>
</dbReference>
<dbReference type="Gene3D" id="2.40.170.20">
    <property type="entry name" value="TonB-dependent receptor, beta-barrel domain"/>
    <property type="match status" value="1"/>
</dbReference>
<proteinExistence type="inferred from homology"/>
<reference evidence="9 10" key="1">
    <citation type="submission" date="2021-12" db="EMBL/GenBank/DDBJ databases">
        <title>Genome sequencing of bacteria with rrn-lacking chromosome and rrn-plasmid.</title>
        <authorList>
            <person name="Anda M."/>
            <person name="Iwasaki W."/>
        </authorList>
    </citation>
    <scope>NUCLEOTIDE SEQUENCE [LARGE SCALE GENOMIC DNA]</scope>
    <source>
        <strain evidence="9 10">NBRC 15940</strain>
    </source>
</reference>
<evidence type="ECO:0000256" key="3">
    <source>
        <dbReference type="ARBA" id="ARBA00022452"/>
    </source>
</evidence>
<comment type="subcellular location">
    <subcellularLocation>
        <location evidence="1 7">Cell outer membrane</location>
        <topology evidence="1 7">Multi-pass membrane protein</topology>
    </subcellularLocation>
</comment>
<evidence type="ECO:0000256" key="4">
    <source>
        <dbReference type="ARBA" id="ARBA00022692"/>
    </source>
</evidence>
<evidence type="ECO:0000313" key="9">
    <source>
        <dbReference type="EMBL" id="GJM61430.1"/>
    </source>
</evidence>
<organism evidence="9 10">
    <name type="scientific">Persicobacter diffluens</name>
    <dbReference type="NCBI Taxonomy" id="981"/>
    <lineage>
        <taxon>Bacteria</taxon>
        <taxon>Pseudomonadati</taxon>
        <taxon>Bacteroidota</taxon>
        <taxon>Cytophagia</taxon>
        <taxon>Cytophagales</taxon>
        <taxon>Persicobacteraceae</taxon>
        <taxon>Persicobacter</taxon>
    </lineage>
</organism>
<evidence type="ECO:0000256" key="7">
    <source>
        <dbReference type="PROSITE-ProRule" id="PRU01360"/>
    </source>
</evidence>
<keyword evidence="2 7" id="KW-0813">Transport</keyword>
<gene>
    <name evidence="9" type="ORF">PEDI_19820</name>
</gene>
<dbReference type="AlphaFoldDB" id="A0AAN4W002"/>
<dbReference type="InterPro" id="IPR023997">
    <property type="entry name" value="TonB-dep_OMP_SusC/RagA_CS"/>
</dbReference>
<dbReference type="InterPro" id="IPR008969">
    <property type="entry name" value="CarboxyPept-like_regulatory"/>
</dbReference>
<dbReference type="Proteomes" id="UP001310022">
    <property type="component" value="Unassembled WGS sequence"/>
</dbReference>
<keyword evidence="5 7" id="KW-0472">Membrane</keyword>
<dbReference type="EMBL" id="BQKE01000001">
    <property type="protein sequence ID" value="GJM61430.1"/>
    <property type="molecule type" value="Genomic_DNA"/>
</dbReference>
<keyword evidence="3 7" id="KW-1134">Transmembrane beta strand</keyword>
<dbReference type="NCBIfam" id="TIGR04057">
    <property type="entry name" value="SusC_RagA_signa"/>
    <property type="match status" value="1"/>
</dbReference>
<keyword evidence="10" id="KW-1185">Reference proteome</keyword>
<feature type="domain" description="TonB-dependent receptor plug" evidence="8">
    <location>
        <begin position="124"/>
        <end position="245"/>
    </location>
</feature>
<dbReference type="NCBIfam" id="TIGR04056">
    <property type="entry name" value="OMP_RagA_SusC"/>
    <property type="match status" value="1"/>
</dbReference>
<dbReference type="Gene3D" id="2.60.40.1120">
    <property type="entry name" value="Carboxypeptidase-like, regulatory domain"/>
    <property type="match status" value="1"/>
</dbReference>
<evidence type="ECO:0000256" key="5">
    <source>
        <dbReference type="ARBA" id="ARBA00023136"/>
    </source>
</evidence>
<name>A0AAN4W002_9BACT</name>
<dbReference type="SUPFAM" id="SSF56935">
    <property type="entry name" value="Porins"/>
    <property type="match status" value="1"/>
</dbReference>
<comment type="caution">
    <text evidence="9">The sequence shown here is derived from an EMBL/GenBank/DDBJ whole genome shotgun (WGS) entry which is preliminary data.</text>
</comment>
<dbReference type="RefSeq" id="WP_338236977.1">
    <property type="nucleotide sequence ID" value="NZ_BQKE01000001.1"/>
</dbReference>
<dbReference type="InterPro" id="IPR012910">
    <property type="entry name" value="Plug_dom"/>
</dbReference>
<comment type="similarity">
    <text evidence="7">Belongs to the TonB-dependent receptor family.</text>
</comment>
<dbReference type="InterPro" id="IPR023996">
    <property type="entry name" value="TonB-dep_OMP_SusC/RagA"/>
</dbReference>
<evidence type="ECO:0000313" key="10">
    <source>
        <dbReference type="Proteomes" id="UP001310022"/>
    </source>
</evidence>
<dbReference type="Pfam" id="PF07715">
    <property type="entry name" value="Plug"/>
    <property type="match status" value="1"/>
</dbReference>
<evidence type="ECO:0000256" key="6">
    <source>
        <dbReference type="ARBA" id="ARBA00023237"/>
    </source>
</evidence>
<sequence>MTNLLLISGRAHFLLWALLILPCLTMPALGQTIQGKVTDAGNGDALPGVAIKVKGTSYGTITDVAGAYQLELDEYPKAKLIFTFLGMKTQEVVVGTQSRVDVQLVSDSQELDEVVVMGYSAESKRMLTTSTQVVKSDKLEDLAVGSLDAALSGQAAGVQVTQNSGTPGSALSVRVRGVGSVNAGNQPLYVIDGIPVTSENGSQVSFSGQTISALSDLNPSDIESITMLKDGAGAAIYGARAANGVVLITTKRGKNGKDVINFNAYYGIQQAWKQLDLLNKEQWFEYKNDQLGFEKYSPEYIANYEHDTDWQSEIFQLAPQANYDLSAQGGNERTSYFLSGSYFRQDGIVKGSAYERMSLRLNLDHMLSEKLKVGSSLQFTYSDTDRIEGDQSLNAPLPNALSLPAIYPVRNEDGSFNEDGPYANPVAIAENAVNKAYSYRGLGNVYLDYEIISNLNFQLKGGFDYYQLREHSYDPVTTRQGATYNGLGFNANSQSLNATVNATLRYNKQWADVHRLDVLLGWSAEQYQRRTNFLRGQNFSRPEFEYITSASEIVAADSYGLDRGINSYFSKVNYGYADRYLFTASVRRDGSSKFGNDNRYGLFPAASFAWRAIEESFLQGRKNLSNLKLRVGYGLTGNDAIGDFRYQALFSSGSDYYGQPGIRPSQLPNESLQWETVIQTNVGLDMGWWNDRLSGSFDYYIKTTEDMLLSRPLPLSSGYSSVMSNVGSMQNKGWELQLSYDVLAQSKSVYWNTSLNLASNKNEVLKLYNGQPIDNIGRGSNRIQEGSPISVFYGFEALGVDASTGDMVFADLNQDGEITTEDRTVIGNPHPELFGGWNNQLRWKGFDVQLFFQFSYGNDIYNGTRVYLESMKGADNQMTTILDRWQQPGDITDIPRATANDPNNNNRTSSRFVEDGSFLRLKNLTVGYSLPQPVLEKLHLRKCRFYVSGQNLWTLTNYSGLDPEVNYAGDDDVRLGTDFFTYPNPRVFVAGVNLTL</sequence>
<dbReference type="InterPro" id="IPR037066">
    <property type="entry name" value="Plug_dom_sf"/>
</dbReference>
<dbReference type="Pfam" id="PF13715">
    <property type="entry name" value="CarbopepD_reg_2"/>
    <property type="match status" value="1"/>
</dbReference>
<evidence type="ECO:0000256" key="1">
    <source>
        <dbReference type="ARBA" id="ARBA00004571"/>
    </source>
</evidence>
<keyword evidence="4 7" id="KW-0812">Transmembrane</keyword>
<keyword evidence="6 7" id="KW-0998">Cell outer membrane</keyword>
<protein>
    <submittedName>
        <fullName evidence="9">SusC/RagA family TonB-linked outer membrane protein</fullName>
    </submittedName>
</protein>
<evidence type="ECO:0000259" key="8">
    <source>
        <dbReference type="Pfam" id="PF07715"/>
    </source>
</evidence>
<dbReference type="PROSITE" id="PS52016">
    <property type="entry name" value="TONB_DEPENDENT_REC_3"/>
    <property type="match status" value="1"/>
</dbReference>